<comment type="caution">
    <text evidence="1">The sequence shown here is derived from an EMBL/GenBank/DDBJ whole genome shotgun (WGS) entry which is preliminary data.</text>
</comment>
<dbReference type="GO" id="GO:0005524">
    <property type="term" value="F:ATP binding"/>
    <property type="evidence" value="ECO:0007669"/>
    <property type="project" value="UniProtKB-KW"/>
</dbReference>
<evidence type="ECO:0000313" key="2">
    <source>
        <dbReference type="Proteomes" id="UP000255541"/>
    </source>
</evidence>
<dbReference type="Gene3D" id="3.30.565.10">
    <property type="entry name" value="Histidine kinase-like ATPase, C-terminal domain"/>
    <property type="match status" value="1"/>
</dbReference>
<dbReference type="Proteomes" id="UP000255541">
    <property type="component" value="Unassembled WGS sequence"/>
</dbReference>
<proteinExistence type="predicted"/>
<evidence type="ECO:0000313" key="1">
    <source>
        <dbReference type="EMBL" id="RDS92597.1"/>
    </source>
</evidence>
<dbReference type="AlphaFoldDB" id="A0A7Z6QRS5"/>
<dbReference type="SUPFAM" id="SSF55874">
    <property type="entry name" value="ATPase domain of HSP90 chaperone/DNA topoisomerase II/histidine kinase"/>
    <property type="match status" value="1"/>
</dbReference>
<keyword evidence="1" id="KW-0547">Nucleotide-binding</keyword>
<organism evidence="1 2">
    <name type="scientific">Pseudomonas fluorescens</name>
    <dbReference type="NCBI Taxonomy" id="294"/>
    <lineage>
        <taxon>Bacteria</taxon>
        <taxon>Pseudomonadati</taxon>
        <taxon>Pseudomonadota</taxon>
        <taxon>Gammaproteobacteria</taxon>
        <taxon>Pseudomonadales</taxon>
        <taxon>Pseudomonadaceae</taxon>
        <taxon>Pseudomonas</taxon>
    </lineage>
</organism>
<keyword evidence="1" id="KW-0067">ATP-binding</keyword>
<protein>
    <submittedName>
        <fullName evidence="1">ATP-binding protein</fullName>
    </submittedName>
</protein>
<gene>
    <name evidence="1" type="ORF">DL347_05335</name>
</gene>
<dbReference type="InterPro" id="IPR036890">
    <property type="entry name" value="HATPase_C_sf"/>
</dbReference>
<accession>A0A7Z6QRS5</accession>
<dbReference type="RefSeq" id="WP_115485981.1">
    <property type="nucleotide sequence ID" value="NZ_QRBA01000002.1"/>
</dbReference>
<reference evidence="1 2" key="1">
    <citation type="submission" date="2018-07" db="EMBL/GenBank/DDBJ databases">
        <title>Draft Genome Sequence of Pseudomonas fluorescens AHK-1 associated with canker disease of kiwifruit.</title>
        <authorList>
            <person name="Wu Z."/>
        </authorList>
    </citation>
    <scope>NUCLEOTIDE SEQUENCE [LARGE SCALE GENOMIC DNA]</scope>
    <source>
        <strain evidence="1 2">AHK-1</strain>
    </source>
</reference>
<sequence>MQVMPIPTLNDSPADYIWLFKTLNQVINCTEGTCFTFLYCTNLSPSAIAFIGGLVRLAEHKNIIIRFDWTTLINANVSRELRQNGFAVKFGYTSHGWTSDNSIPYREDAIQEPDQILDYLTDRWIGRDWMRISERLRDSIVGRVWEIYANSFEHGQSPVGVFTCGLHSATRNELILSVVDFGFGIPNKIYDFLQQNPKTSQILPSSLLAWAFKRGNTTGRDGVARGLGLDLLNEFVRLNEGSLEIYSNNAYAIVDKTGQRFQDNDVEFSGTVVQIKLKCDEKYYRFRDEIGS</sequence>
<name>A0A7Z6QRS5_PSEFL</name>
<dbReference type="EMBL" id="QRBA01000002">
    <property type="protein sequence ID" value="RDS92597.1"/>
    <property type="molecule type" value="Genomic_DNA"/>
</dbReference>